<dbReference type="SUPFAM" id="SSF53067">
    <property type="entry name" value="Actin-like ATPase domain"/>
    <property type="match status" value="2"/>
</dbReference>
<evidence type="ECO:0000313" key="2">
    <source>
        <dbReference type="EMBL" id="KAK8841904.1"/>
    </source>
</evidence>
<dbReference type="EMBL" id="JAPFFF010000040">
    <property type="protein sequence ID" value="KAK8841904.1"/>
    <property type="molecule type" value="Genomic_DNA"/>
</dbReference>
<comment type="caution">
    <text evidence="2">The sequence shown here is derived from an EMBL/GenBank/DDBJ whole genome shotgun (WGS) entry which is preliminary data.</text>
</comment>
<dbReference type="InterPro" id="IPR004000">
    <property type="entry name" value="Actin"/>
</dbReference>
<protein>
    <recommendedName>
        <fullName evidence="4">Actin</fullName>
    </recommendedName>
</protein>
<accession>A0ABR2H6Q2</accession>
<dbReference type="PANTHER" id="PTHR11937">
    <property type="entry name" value="ACTIN"/>
    <property type="match status" value="1"/>
</dbReference>
<reference evidence="2 3" key="1">
    <citation type="submission" date="2024-04" db="EMBL/GenBank/DDBJ databases">
        <title>Tritrichomonas musculus Genome.</title>
        <authorList>
            <person name="Alves-Ferreira E."/>
            <person name="Grigg M."/>
            <person name="Lorenzi H."/>
            <person name="Galac M."/>
        </authorList>
    </citation>
    <scope>NUCLEOTIDE SEQUENCE [LARGE SCALE GENOMIC DNA]</scope>
    <source>
        <strain evidence="2 3">EAF2021</strain>
    </source>
</reference>
<gene>
    <name evidence="2" type="ORF">M9Y10_026856</name>
</gene>
<dbReference type="InterPro" id="IPR043129">
    <property type="entry name" value="ATPase_NBD"/>
</dbReference>
<sequence length="380" mass="43009">MDQDLSTIVIDNGSSVFKAGLAGDEAPKVIIPAAVGRSKYAPPYEQAKNNFGDLFFGSDILLSPDLKLHYPIERGIVKNWDFLEKLYHNIFYKQLKLNPEEHPVLLTVPTLTPDRNREAYTQIMFETFNVPSIYIGDQASLSLYSSGRDTGIICEVGDDLTQILCKYEKKIIKYTNEYAKLGGQDINQYLEKQMQLNHGVYADTSNMKESIRKMKEELCYVALDYAKEVQKTHDASIYDAPYTFPNGQRVIICKERFECGELLFRPNDFGIDTDGIAQMIFNNIKKCDDDLQRDLFSNIVLSGGATMMKGFPERVENEIIKLSSMLKKFIKIKVVAPPEMKFGCWIGGSIFASLAPFPSLLLTKENYNENGPGMANKLFK</sequence>
<name>A0ABR2H6Q2_9EUKA</name>
<organism evidence="2 3">
    <name type="scientific">Tritrichomonas musculus</name>
    <dbReference type="NCBI Taxonomy" id="1915356"/>
    <lineage>
        <taxon>Eukaryota</taxon>
        <taxon>Metamonada</taxon>
        <taxon>Parabasalia</taxon>
        <taxon>Tritrichomonadida</taxon>
        <taxon>Tritrichomonadidae</taxon>
        <taxon>Tritrichomonas</taxon>
    </lineage>
</organism>
<evidence type="ECO:0000256" key="1">
    <source>
        <dbReference type="RuleBase" id="RU000487"/>
    </source>
</evidence>
<dbReference type="Gene3D" id="3.90.640.10">
    <property type="entry name" value="Actin, Chain A, domain 4"/>
    <property type="match status" value="1"/>
</dbReference>
<dbReference type="Gene3D" id="3.30.420.40">
    <property type="match status" value="2"/>
</dbReference>
<comment type="similarity">
    <text evidence="1">Belongs to the actin family.</text>
</comment>
<evidence type="ECO:0008006" key="4">
    <source>
        <dbReference type="Google" id="ProtNLM"/>
    </source>
</evidence>
<dbReference type="PRINTS" id="PR00190">
    <property type="entry name" value="ACTIN"/>
</dbReference>
<dbReference type="Proteomes" id="UP001470230">
    <property type="component" value="Unassembled WGS sequence"/>
</dbReference>
<proteinExistence type="inferred from homology"/>
<dbReference type="Pfam" id="PF00022">
    <property type="entry name" value="Actin"/>
    <property type="match status" value="1"/>
</dbReference>
<evidence type="ECO:0000313" key="3">
    <source>
        <dbReference type="Proteomes" id="UP001470230"/>
    </source>
</evidence>
<keyword evidence="3" id="KW-1185">Reference proteome</keyword>
<dbReference type="SMART" id="SM00268">
    <property type="entry name" value="ACTIN"/>
    <property type="match status" value="1"/>
</dbReference>